<comment type="caution">
    <text evidence="1">The sequence shown here is derived from an EMBL/GenBank/DDBJ whole genome shotgun (WGS) entry which is preliminary data.</text>
</comment>
<evidence type="ECO:0000313" key="2">
    <source>
        <dbReference type="Proteomes" id="UP000694240"/>
    </source>
</evidence>
<name>A0A8T2F8P6_9BRAS</name>
<accession>A0A8T2F8P6</accession>
<protein>
    <submittedName>
        <fullName evidence="1">Uncharacterized protein</fullName>
    </submittedName>
</protein>
<proteinExistence type="predicted"/>
<dbReference type="AlphaFoldDB" id="A0A8T2F8P6"/>
<organism evidence="1 2">
    <name type="scientific">Arabidopsis thaliana x Arabidopsis arenosa</name>
    <dbReference type="NCBI Taxonomy" id="1240361"/>
    <lineage>
        <taxon>Eukaryota</taxon>
        <taxon>Viridiplantae</taxon>
        <taxon>Streptophyta</taxon>
        <taxon>Embryophyta</taxon>
        <taxon>Tracheophyta</taxon>
        <taxon>Spermatophyta</taxon>
        <taxon>Magnoliopsida</taxon>
        <taxon>eudicotyledons</taxon>
        <taxon>Gunneridae</taxon>
        <taxon>Pentapetalae</taxon>
        <taxon>rosids</taxon>
        <taxon>malvids</taxon>
        <taxon>Brassicales</taxon>
        <taxon>Brassicaceae</taxon>
        <taxon>Camelineae</taxon>
        <taxon>Arabidopsis</taxon>
    </lineage>
</organism>
<reference evidence="1 2" key="1">
    <citation type="submission" date="2020-12" db="EMBL/GenBank/DDBJ databases">
        <title>Concerted genomic and epigenomic changes stabilize Arabidopsis allopolyploids.</title>
        <authorList>
            <person name="Chen Z."/>
        </authorList>
    </citation>
    <scope>NUCLEOTIDE SEQUENCE [LARGE SCALE GENOMIC DNA]</scope>
    <source>
        <strain evidence="1">Allo738</strain>
        <tissue evidence="1">Leaf</tissue>
    </source>
</reference>
<dbReference type="Proteomes" id="UP000694240">
    <property type="component" value="Chromosome 3"/>
</dbReference>
<dbReference type="EMBL" id="JAEFBK010000003">
    <property type="protein sequence ID" value="KAG7627961.1"/>
    <property type="molecule type" value="Genomic_DNA"/>
</dbReference>
<gene>
    <name evidence="1" type="ORF">ISN45_At03g042610</name>
</gene>
<evidence type="ECO:0000313" key="1">
    <source>
        <dbReference type="EMBL" id="KAG7627961.1"/>
    </source>
</evidence>
<keyword evidence="2" id="KW-1185">Reference proteome</keyword>
<sequence>MYTTQLVCGTWHDLTISRMDDDCSTNFESILVDGSQFFLCLFSLAKL</sequence>